<dbReference type="EMBL" id="ML986663">
    <property type="protein sequence ID" value="KAF2261159.1"/>
    <property type="molecule type" value="Genomic_DNA"/>
</dbReference>
<comment type="caution">
    <text evidence="1">The sequence shown here is derived from an EMBL/GenBank/DDBJ whole genome shotgun (WGS) entry which is preliminary data.</text>
</comment>
<gene>
    <name evidence="1" type="ORF">CC78DRAFT_362380</name>
</gene>
<name>A0A9P4K1G1_9PLEO</name>
<protein>
    <submittedName>
        <fullName evidence="1">Uncharacterized protein</fullName>
    </submittedName>
</protein>
<evidence type="ECO:0000313" key="1">
    <source>
        <dbReference type="EMBL" id="KAF2261159.1"/>
    </source>
</evidence>
<dbReference type="AlphaFoldDB" id="A0A9P4K1G1"/>
<organism evidence="1 2">
    <name type="scientific">Lojkania enalia</name>
    <dbReference type="NCBI Taxonomy" id="147567"/>
    <lineage>
        <taxon>Eukaryota</taxon>
        <taxon>Fungi</taxon>
        <taxon>Dikarya</taxon>
        <taxon>Ascomycota</taxon>
        <taxon>Pezizomycotina</taxon>
        <taxon>Dothideomycetes</taxon>
        <taxon>Pleosporomycetidae</taxon>
        <taxon>Pleosporales</taxon>
        <taxon>Pleosporales incertae sedis</taxon>
        <taxon>Lojkania</taxon>
    </lineage>
</organism>
<sequence length="170" mass="18720">MAAWGAAAAVEGVSSDLSSDARRMLWSSTMLRWDRTVQLCAFETFHCDQGPPPREEPNWPIFKMTANQTPGVSKEWECTANPIVPQGSAPLLDYLACAEPTHAGPGVLVRPLLSFFTSSRSDDDFSTCPQRASARSSAKVASPPHYHLFRRLTSRARCCERIAAPRQRGV</sequence>
<proteinExistence type="predicted"/>
<reference evidence="2" key="1">
    <citation type="journal article" date="2020" name="Stud. Mycol.">
        <title>101 Dothideomycetes genomes: A test case for predicting lifestyles and emergence of pathogens.</title>
        <authorList>
            <person name="Haridas S."/>
            <person name="Albert R."/>
            <person name="Binder M."/>
            <person name="Bloem J."/>
            <person name="LaButti K."/>
            <person name="Salamov A."/>
            <person name="Andreopoulos B."/>
            <person name="Baker S."/>
            <person name="Barry K."/>
            <person name="Bills G."/>
            <person name="Bluhm B."/>
            <person name="Cannon C."/>
            <person name="Castanera R."/>
            <person name="Culley D."/>
            <person name="Daum C."/>
            <person name="Ezra D."/>
            <person name="Gonzalez J."/>
            <person name="Henrissat B."/>
            <person name="Kuo A."/>
            <person name="Liang C."/>
            <person name="Lipzen A."/>
            <person name="Lutzoni F."/>
            <person name="Magnuson J."/>
            <person name="Mondo S."/>
            <person name="Nolan M."/>
            <person name="Ohm R."/>
            <person name="Pangilinan J."/>
            <person name="Park H.-J."/>
            <person name="Ramirez L."/>
            <person name="Alfaro M."/>
            <person name="Sun H."/>
            <person name="Tritt A."/>
            <person name="Yoshinaga Y."/>
            <person name="Zwiers L.-H."/>
            <person name="Turgeon B."/>
            <person name="Goodwin S."/>
            <person name="Spatafora J."/>
            <person name="Crous P."/>
            <person name="Grigoriev I."/>
        </authorList>
    </citation>
    <scope>NUCLEOTIDE SEQUENCE [LARGE SCALE GENOMIC DNA]</scope>
    <source>
        <strain evidence="2">CBS 304.66</strain>
    </source>
</reference>
<dbReference type="Proteomes" id="UP000800093">
    <property type="component" value="Unassembled WGS sequence"/>
</dbReference>
<accession>A0A9P4K1G1</accession>
<keyword evidence="2" id="KW-1185">Reference proteome</keyword>
<evidence type="ECO:0000313" key="2">
    <source>
        <dbReference type="Proteomes" id="UP000800093"/>
    </source>
</evidence>